<evidence type="ECO:0000313" key="2">
    <source>
        <dbReference type="Proteomes" id="UP000218334"/>
    </source>
</evidence>
<dbReference type="Proteomes" id="UP000218334">
    <property type="component" value="Unassembled WGS sequence"/>
</dbReference>
<name>A0A2H3BU95_9AGAR</name>
<feature type="non-terminal residue" evidence="1">
    <location>
        <position position="1"/>
    </location>
</feature>
<organism evidence="1 2">
    <name type="scientific">Armillaria solidipes</name>
    <dbReference type="NCBI Taxonomy" id="1076256"/>
    <lineage>
        <taxon>Eukaryota</taxon>
        <taxon>Fungi</taxon>
        <taxon>Dikarya</taxon>
        <taxon>Basidiomycota</taxon>
        <taxon>Agaricomycotina</taxon>
        <taxon>Agaricomycetes</taxon>
        <taxon>Agaricomycetidae</taxon>
        <taxon>Agaricales</taxon>
        <taxon>Marasmiineae</taxon>
        <taxon>Physalacriaceae</taxon>
        <taxon>Armillaria</taxon>
    </lineage>
</organism>
<reference evidence="2" key="1">
    <citation type="journal article" date="2017" name="Nat. Ecol. Evol.">
        <title>Genome expansion and lineage-specific genetic innovations in the forest pathogenic fungi Armillaria.</title>
        <authorList>
            <person name="Sipos G."/>
            <person name="Prasanna A.N."/>
            <person name="Walter M.C."/>
            <person name="O'Connor E."/>
            <person name="Balint B."/>
            <person name="Krizsan K."/>
            <person name="Kiss B."/>
            <person name="Hess J."/>
            <person name="Varga T."/>
            <person name="Slot J."/>
            <person name="Riley R."/>
            <person name="Boka B."/>
            <person name="Rigling D."/>
            <person name="Barry K."/>
            <person name="Lee J."/>
            <person name="Mihaltcheva S."/>
            <person name="LaButti K."/>
            <person name="Lipzen A."/>
            <person name="Waldron R."/>
            <person name="Moloney N.M."/>
            <person name="Sperisen C."/>
            <person name="Kredics L."/>
            <person name="Vagvoelgyi C."/>
            <person name="Patrignani A."/>
            <person name="Fitzpatrick D."/>
            <person name="Nagy I."/>
            <person name="Doyle S."/>
            <person name="Anderson J.B."/>
            <person name="Grigoriev I.V."/>
            <person name="Gueldener U."/>
            <person name="Muensterkoetter M."/>
            <person name="Nagy L.G."/>
        </authorList>
    </citation>
    <scope>NUCLEOTIDE SEQUENCE [LARGE SCALE GENOMIC DNA]</scope>
    <source>
        <strain evidence="2">28-4</strain>
    </source>
</reference>
<protein>
    <submittedName>
        <fullName evidence="1">Uncharacterized protein</fullName>
    </submittedName>
</protein>
<dbReference type="STRING" id="1076256.A0A2H3BU95"/>
<evidence type="ECO:0000313" key="1">
    <source>
        <dbReference type="EMBL" id="PBK66616.1"/>
    </source>
</evidence>
<sequence>DFLLKLKDHILSHLTGLNADTSTNTHCLNLIIIDNCIYSHQILCINFTSYDVRYNQDTINPCTHSNIMMLVSDLDDEHPYLYARVIGIFHAKV</sequence>
<dbReference type="AlphaFoldDB" id="A0A2H3BU95"/>
<dbReference type="EMBL" id="KZ293440">
    <property type="protein sequence ID" value="PBK66616.1"/>
    <property type="molecule type" value="Genomic_DNA"/>
</dbReference>
<keyword evidence="2" id="KW-1185">Reference proteome</keyword>
<gene>
    <name evidence="1" type="ORF">ARMSODRAFT_890345</name>
</gene>
<accession>A0A2H3BU95</accession>
<proteinExistence type="predicted"/>